<name>A0A0F9SFP1_9ZZZZ</name>
<dbReference type="AlphaFoldDB" id="A0A0F9SFP1"/>
<dbReference type="EMBL" id="LAZR01000467">
    <property type="protein sequence ID" value="KKN67715.1"/>
    <property type="molecule type" value="Genomic_DNA"/>
</dbReference>
<comment type="caution">
    <text evidence="1">The sequence shown here is derived from an EMBL/GenBank/DDBJ whole genome shotgun (WGS) entry which is preliminary data.</text>
</comment>
<evidence type="ECO:0000313" key="1">
    <source>
        <dbReference type="EMBL" id="KKN67715.1"/>
    </source>
</evidence>
<organism evidence="1">
    <name type="scientific">marine sediment metagenome</name>
    <dbReference type="NCBI Taxonomy" id="412755"/>
    <lineage>
        <taxon>unclassified sequences</taxon>
        <taxon>metagenomes</taxon>
        <taxon>ecological metagenomes</taxon>
    </lineage>
</organism>
<protein>
    <submittedName>
        <fullName evidence="1">Uncharacterized protein</fullName>
    </submittedName>
</protein>
<gene>
    <name evidence="1" type="ORF">LCGC14_0458630</name>
</gene>
<reference evidence="1" key="1">
    <citation type="journal article" date="2015" name="Nature">
        <title>Complex archaea that bridge the gap between prokaryotes and eukaryotes.</title>
        <authorList>
            <person name="Spang A."/>
            <person name="Saw J.H."/>
            <person name="Jorgensen S.L."/>
            <person name="Zaremba-Niedzwiedzka K."/>
            <person name="Martijn J."/>
            <person name="Lind A.E."/>
            <person name="van Eijk R."/>
            <person name="Schleper C."/>
            <person name="Guy L."/>
            <person name="Ettema T.J."/>
        </authorList>
    </citation>
    <scope>NUCLEOTIDE SEQUENCE</scope>
</reference>
<accession>A0A0F9SFP1</accession>
<sequence>MKTNEQRAKEYETDKRWKEVKELTEQMLYEKAANLSNEIIDSYPAHIRQMTFPED</sequence>
<proteinExistence type="predicted"/>